<dbReference type="Gene3D" id="1.20.1050.20">
    <property type="entry name" value="STAT transcription factor, all-alpha domain"/>
    <property type="match status" value="1"/>
</dbReference>
<dbReference type="InterPro" id="IPR015988">
    <property type="entry name" value="STAT_TF_CC"/>
</dbReference>
<dbReference type="SMART" id="SM00964">
    <property type="entry name" value="STAT_int"/>
    <property type="match status" value="1"/>
</dbReference>
<dbReference type="Gene3D" id="1.10.532.10">
    <property type="entry name" value="STAT transcription factor, N-terminal domain"/>
    <property type="match status" value="1"/>
</dbReference>
<evidence type="ECO:0000313" key="4">
    <source>
        <dbReference type="Ensembl" id="ENSAPOP00000020461.1"/>
    </source>
</evidence>
<sequence length="291" mass="33914">MAMWIQAQQLQGEALHQMQALYGQHFPIEVRHYLAQWIESQLWYAIDLYHYLYSDETKAKRLLDNLVAELQRKAQLQGGEDGFLLKIKLGHYASQLKSTYDRCPLELVRCIKHILHSEQRLVQEATNASCGSGGQAMDTLSQRHQQINQAFEELRLATQETENELRKLQHSQEYFIIQYQENLRIQAQLSSLSSLPPAERTQRETTLQSKRATVEAWLTREASTLQKYRLNLSEQHQKTLGLLRKQQTLILDEELIQWKRRQQLAGNGGPHEGGLDVLQSWYMLEMFLLPS</sequence>
<dbReference type="InParanoid" id="A0A3Q1FQJ8"/>
<dbReference type="PANTHER" id="PTHR11801">
    <property type="entry name" value="SIGNAL TRANSDUCER AND ACTIVATOR OF TRANSCRIPTION"/>
    <property type="match status" value="1"/>
</dbReference>
<dbReference type="GO" id="GO:0007165">
    <property type="term" value="P:signal transduction"/>
    <property type="evidence" value="ECO:0007669"/>
    <property type="project" value="InterPro"/>
</dbReference>
<dbReference type="AlphaFoldDB" id="A0A3Q1FQJ8"/>
<name>A0A3Q1FQJ8_9TELE</name>
<dbReference type="FunFam" id="1.10.532.10:FF:000002">
    <property type="entry name" value="Signal transducer and activator of transcription"/>
    <property type="match status" value="1"/>
</dbReference>
<feature type="coiled-coil region" evidence="2">
    <location>
        <begin position="137"/>
        <end position="171"/>
    </location>
</feature>
<dbReference type="InterPro" id="IPR013800">
    <property type="entry name" value="STAT_TF_alpha"/>
</dbReference>
<reference evidence="4" key="2">
    <citation type="submission" date="2025-09" db="UniProtKB">
        <authorList>
            <consortium name="Ensembl"/>
        </authorList>
    </citation>
    <scope>IDENTIFICATION</scope>
</reference>
<dbReference type="Proteomes" id="UP000257200">
    <property type="component" value="Unplaced"/>
</dbReference>
<dbReference type="FunFam" id="1.20.1050.20:FF:000002">
    <property type="entry name" value="Signal transducer and activator of transcription"/>
    <property type="match status" value="1"/>
</dbReference>
<dbReference type="GO" id="GO:0003700">
    <property type="term" value="F:DNA-binding transcription factor activity"/>
    <property type="evidence" value="ECO:0007669"/>
    <property type="project" value="InterPro"/>
</dbReference>
<dbReference type="SUPFAM" id="SSF47655">
    <property type="entry name" value="STAT"/>
    <property type="match status" value="1"/>
</dbReference>
<evidence type="ECO:0000313" key="5">
    <source>
        <dbReference type="Proteomes" id="UP000257200"/>
    </source>
</evidence>
<keyword evidence="2" id="KW-0175">Coiled coil</keyword>
<keyword evidence="1" id="KW-0727">SH2 domain</keyword>
<dbReference type="GeneTree" id="ENSGT01080000257420"/>
<dbReference type="InterPro" id="IPR001217">
    <property type="entry name" value="STAT"/>
</dbReference>
<organism evidence="4 5">
    <name type="scientific">Acanthochromis polyacanthus</name>
    <name type="common">spiny chromis</name>
    <dbReference type="NCBI Taxonomy" id="80966"/>
    <lineage>
        <taxon>Eukaryota</taxon>
        <taxon>Metazoa</taxon>
        <taxon>Chordata</taxon>
        <taxon>Craniata</taxon>
        <taxon>Vertebrata</taxon>
        <taxon>Euteleostomi</taxon>
        <taxon>Actinopterygii</taxon>
        <taxon>Neopterygii</taxon>
        <taxon>Teleostei</taxon>
        <taxon>Neoteleostei</taxon>
        <taxon>Acanthomorphata</taxon>
        <taxon>Ovalentaria</taxon>
        <taxon>Pomacentridae</taxon>
        <taxon>Acanthochromis</taxon>
    </lineage>
</organism>
<evidence type="ECO:0000259" key="3">
    <source>
        <dbReference type="SMART" id="SM00964"/>
    </source>
</evidence>
<dbReference type="InterPro" id="IPR036535">
    <property type="entry name" value="STAT_N_sf"/>
</dbReference>
<keyword evidence="5" id="KW-1185">Reference proteome</keyword>
<feature type="domain" description="STAT transcription factor protein interaction" evidence="3">
    <location>
        <begin position="2"/>
        <end position="128"/>
    </location>
</feature>
<dbReference type="InterPro" id="IPR013799">
    <property type="entry name" value="STAT_TF_prot_interaction"/>
</dbReference>
<evidence type="ECO:0000256" key="2">
    <source>
        <dbReference type="SAM" id="Coils"/>
    </source>
</evidence>
<dbReference type="Pfam" id="PF02865">
    <property type="entry name" value="STAT_int"/>
    <property type="match status" value="1"/>
</dbReference>
<protein>
    <submittedName>
        <fullName evidence="4">Signal transducer and activator of transcription 5b</fullName>
    </submittedName>
</protein>
<accession>A0A3Q1FQJ8</accession>
<dbReference type="STRING" id="80966.ENSAPOP00000020461"/>
<evidence type="ECO:0000256" key="1">
    <source>
        <dbReference type="ARBA" id="ARBA00022999"/>
    </source>
</evidence>
<dbReference type="SUPFAM" id="SSF48092">
    <property type="entry name" value="Transcription factor STAT-4 N-domain"/>
    <property type="match status" value="1"/>
</dbReference>
<reference evidence="4" key="1">
    <citation type="submission" date="2025-08" db="UniProtKB">
        <authorList>
            <consortium name="Ensembl"/>
        </authorList>
    </citation>
    <scope>IDENTIFICATION</scope>
</reference>
<dbReference type="Pfam" id="PF01017">
    <property type="entry name" value="STAT_alpha"/>
    <property type="match status" value="1"/>
</dbReference>
<dbReference type="Ensembl" id="ENSAPOT00000030604.1">
    <property type="protein sequence ID" value="ENSAPOP00000020461.1"/>
    <property type="gene ID" value="ENSAPOG00000024045.1"/>
</dbReference>
<proteinExistence type="predicted"/>